<feature type="transmembrane region" description="Helical" evidence="6">
    <location>
        <begin position="31"/>
        <end position="51"/>
    </location>
</feature>
<protein>
    <recommendedName>
        <fullName evidence="7">Ammonium transporter AmtB-like domain-containing protein</fullName>
    </recommendedName>
</protein>
<sequence>MMIGVTSRVKDCIHTTKMCIFGFLMTFLKKYGFSSLGLTFLICSTIIQFYPIMKNIMHNFFLNNFYNLTKFYLNVEYLILSDFCAASVMITFGAILGKVSATQMLIIGIFETIFYSLNEEVATLFNITDVGGGLIIHMFGCFFGVACSKLLTPSNAKTSKDSTSNHSSDLFAMLGTIFLWVYWPSFNGALATGDSRNRAVVNTVLSLTGSCVSTFIFSKALRDKRKFHISDIQNATLAGGVAIGSCANLPISPSVALGIGFASGWISTLGFTKLQSLIEKHLGLHDTCGVLYLHGIPGMLSGISNIIIIYFLNETKFSSEQTFISIFPLVHSNKLTFQQQSINQLYCFLITLLISLVGGIITGVFVKLVTSNNNNKSSTYFNDIENFELSNEDESRFLISENQLDLERADSATNATNYTALENRLKILEEKIINLTGSLPNVNSDHPKIWNPSKIAEKNDFTFKDDYQNQNSIPRNTMAFSTQRNEGLMQSNNFNQNFNDDEIGESVEEFGEQENYLKEAPDAYGNSQNYGNIESDSMQNCNYDIKNTSAEVNDAEGMEENVEELLVDNEEYY</sequence>
<feature type="transmembrane region" description="Helical" evidence="6">
    <location>
        <begin position="291"/>
        <end position="312"/>
    </location>
</feature>
<dbReference type="GO" id="GO:0097272">
    <property type="term" value="P:ammonium homeostasis"/>
    <property type="evidence" value="ECO:0007669"/>
    <property type="project" value="TreeGrafter"/>
</dbReference>
<evidence type="ECO:0000256" key="5">
    <source>
        <dbReference type="ARBA" id="ARBA00023136"/>
    </source>
</evidence>
<reference evidence="8" key="1">
    <citation type="submission" date="2020-05" db="EMBL/GenBank/DDBJ databases">
        <title>Phylogenomic resolution of chytrid fungi.</title>
        <authorList>
            <person name="Stajich J.E."/>
            <person name="Amses K."/>
            <person name="Simmons R."/>
            <person name="Seto K."/>
            <person name="Myers J."/>
            <person name="Bonds A."/>
            <person name="Quandt C.A."/>
            <person name="Barry K."/>
            <person name="Liu P."/>
            <person name="Grigoriev I."/>
            <person name="Longcore J.E."/>
            <person name="James T.Y."/>
        </authorList>
    </citation>
    <scope>NUCLEOTIDE SEQUENCE</scope>
    <source>
        <strain evidence="8">JEL0476</strain>
    </source>
</reference>
<evidence type="ECO:0000313" key="9">
    <source>
        <dbReference type="Proteomes" id="UP001211065"/>
    </source>
</evidence>
<accession>A0AAD5U388</accession>
<comment type="caution">
    <text evidence="8">The sequence shown here is derived from an EMBL/GenBank/DDBJ whole genome shotgun (WGS) entry which is preliminary data.</text>
</comment>
<feature type="transmembrane region" description="Helical" evidence="6">
    <location>
        <begin position="199"/>
        <end position="217"/>
    </location>
</feature>
<dbReference type="GO" id="GO:0005886">
    <property type="term" value="C:plasma membrane"/>
    <property type="evidence" value="ECO:0007669"/>
    <property type="project" value="InterPro"/>
</dbReference>
<dbReference type="InterPro" id="IPR002229">
    <property type="entry name" value="RhesusRHD"/>
</dbReference>
<comment type="subcellular location">
    <subcellularLocation>
        <location evidence="1">Membrane</location>
        <topology evidence="1">Multi-pass membrane protein</topology>
    </subcellularLocation>
</comment>
<dbReference type="EMBL" id="JADGJW010000310">
    <property type="protein sequence ID" value="KAJ3220226.1"/>
    <property type="molecule type" value="Genomic_DNA"/>
</dbReference>
<gene>
    <name evidence="8" type="ORF">HK099_004428</name>
</gene>
<keyword evidence="9" id="KW-1185">Reference proteome</keyword>
<evidence type="ECO:0000259" key="7">
    <source>
        <dbReference type="Pfam" id="PF00909"/>
    </source>
</evidence>
<name>A0AAD5U388_9FUNG</name>
<feature type="transmembrane region" description="Helical" evidence="6">
    <location>
        <begin position="345"/>
        <end position="366"/>
    </location>
</feature>
<dbReference type="PANTHER" id="PTHR11730:SF60">
    <property type="entry name" value="RH50, ISOFORM D"/>
    <property type="match status" value="1"/>
</dbReference>
<feature type="transmembrane region" description="Helical" evidence="6">
    <location>
        <begin position="71"/>
        <end position="92"/>
    </location>
</feature>
<dbReference type="GO" id="GO:0008519">
    <property type="term" value="F:ammonium channel activity"/>
    <property type="evidence" value="ECO:0007669"/>
    <property type="project" value="InterPro"/>
</dbReference>
<evidence type="ECO:0000256" key="1">
    <source>
        <dbReference type="ARBA" id="ARBA00004141"/>
    </source>
</evidence>
<dbReference type="SUPFAM" id="SSF111352">
    <property type="entry name" value="Ammonium transporter"/>
    <property type="match status" value="1"/>
</dbReference>
<comment type="similarity">
    <text evidence="2">Belongs to the ammonium transporter (TC 2.A.49) family. Rh subfamily.</text>
</comment>
<evidence type="ECO:0000256" key="2">
    <source>
        <dbReference type="ARBA" id="ARBA00011036"/>
    </source>
</evidence>
<keyword evidence="4 6" id="KW-1133">Transmembrane helix</keyword>
<dbReference type="Proteomes" id="UP001211065">
    <property type="component" value="Unassembled WGS sequence"/>
</dbReference>
<keyword evidence="5 6" id="KW-0472">Membrane</keyword>
<feature type="transmembrane region" description="Helical" evidence="6">
    <location>
        <begin position="130"/>
        <end position="151"/>
    </location>
</feature>
<dbReference type="InterPro" id="IPR024041">
    <property type="entry name" value="NH4_transpt_AmtB-like_dom"/>
</dbReference>
<dbReference type="PRINTS" id="PR00342">
    <property type="entry name" value="RHESUSRHD"/>
</dbReference>
<proteinExistence type="inferred from homology"/>
<dbReference type="InterPro" id="IPR029020">
    <property type="entry name" value="Ammonium/urea_transptr"/>
</dbReference>
<keyword evidence="3 6" id="KW-0812">Transmembrane</keyword>
<dbReference type="PANTHER" id="PTHR11730">
    <property type="entry name" value="AMMONIUM TRANSPORTER"/>
    <property type="match status" value="1"/>
</dbReference>
<organism evidence="8 9">
    <name type="scientific">Clydaea vesicula</name>
    <dbReference type="NCBI Taxonomy" id="447962"/>
    <lineage>
        <taxon>Eukaryota</taxon>
        <taxon>Fungi</taxon>
        <taxon>Fungi incertae sedis</taxon>
        <taxon>Chytridiomycota</taxon>
        <taxon>Chytridiomycota incertae sedis</taxon>
        <taxon>Chytridiomycetes</taxon>
        <taxon>Lobulomycetales</taxon>
        <taxon>Lobulomycetaceae</taxon>
        <taxon>Clydaea</taxon>
    </lineage>
</organism>
<evidence type="ECO:0000256" key="6">
    <source>
        <dbReference type="SAM" id="Phobius"/>
    </source>
</evidence>
<feature type="transmembrane region" description="Helical" evidence="6">
    <location>
        <begin position="171"/>
        <end position="193"/>
    </location>
</feature>
<dbReference type="Gene3D" id="1.10.3430.10">
    <property type="entry name" value="Ammonium transporter AmtB like domains"/>
    <property type="match status" value="1"/>
</dbReference>
<evidence type="ECO:0000256" key="4">
    <source>
        <dbReference type="ARBA" id="ARBA00022989"/>
    </source>
</evidence>
<dbReference type="Pfam" id="PF00909">
    <property type="entry name" value="Ammonium_transp"/>
    <property type="match status" value="1"/>
</dbReference>
<evidence type="ECO:0000313" key="8">
    <source>
        <dbReference type="EMBL" id="KAJ3220226.1"/>
    </source>
</evidence>
<dbReference type="AlphaFoldDB" id="A0AAD5U388"/>
<evidence type="ECO:0000256" key="3">
    <source>
        <dbReference type="ARBA" id="ARBA00022692"/>
    </source>
</evidence>
<feature type="domain" description="Ammonium transporter AmtB-like" evidence="7">
    <location>
        <begin position="19"/>
        <end position="376"/>
    </location>
</feature>